<evidence type="ECO:0000313" key="2">
    <source>
        <dbReference type="EMBL" id="GJE98883.1"/>
    </source>
</evidence>
<reference evidence="2 3" key="1">
    <citation type="submission" date="2021-08" db="EMBL/GenBank/DDBJ databases">
        <title>Draft Genome Sequence of Phanerochaete sordida strain YK-624.</title>
        <authorList>
            <person name="Mori T."/>
            <person name="Dohra H."/>
            <person name="Suzuki T."/>
            <person name="Kawagishi H."/>
            <person name="Hirai H."/>
        </authorList>
    </citation>
    <scope>NUCLEOTIDE SEQUENCE [LARGE SCALE GENOMIC DNA]</scope>
    <source>
        <strain evidence="2 3">YK-624</strain>
    </source>
</reference>
<name>A0A9P3GN74_9APHY</name>
<dbReference type="AlphaFoldDB" id="A0A9P3GN74"/>
<dbReference type="EMBL" id="BPQB01000096">
    <property type="protein sequence ID" value="GJE98883.1"/>
    <property type="molecule type" value="Genomic_DNA"/>
</dbReference>
<protein>
    <submittedName>
        <fullName evidence="2">Uncharacterized protein</fullName>
    </submittedName>
</protein>
<organism evidence="2 3">
    <name type="scientific">Phanerochaete sordida</name>
    <dbReference type="NCBI Taxonomy" id="48140"/>
    <lineage>
        <taxon>Eukaryota</taxon>
        <taxon>Fungi</taxon>
        <taxon>Dikarya</taxon>
        <taxon>Basidiomycota</taxon>
        <taxon>Agaricomycotina</taxon>
        <taxon>Agaricomycetes</taxon>
        <taxon>Polyporales</taxon>
        <taxon>Phanerochaetaceae</taxon>
        <taxon>Phanerochaete</taxon>
    </lineage>
</organism>
<feature type="chain" id="PRO_5040453057" evidence="1">
    <location>
        <begin position="18"/>
        <end position="117"/>
    </location>
</feature>
<sequence length="117" mass="12763">MLKHTLLALLLAATALAVPAAQPLARDADAAAVDCGKLAAQCLKAKPRFSSPPCIEYGVSARCPSAQGPRFSEISNCRTDVYRKSWAWCTICTAFVFSKYYVKNVQTVVEYQCLLKT</sequence>
<accession>A0A9P3GN74</accession>
<keyword evidence="3" id="KW-1185">Reference proteome</keyword>
<dbReference type="Proteomes" id="UP000703269">
    <property type="component" value="Unassembled WGS sequence"/>
</dbReference>
<evidence type="ECO:0000256" key="1">
    <source>
        <dbReference type="SAM" id="SignalP"/>
    </source>
</evidence>
<evidence type="ECO:0000313" key="3">
    <source>
        <dbReference type="Proteomes" id="UP000703269"/>
    </source>
</evidence>
<feature type="signal peptide" evidence="1">
    <location>
        <begin position="1"/>
        <end position="17"/>
    </location>
</feature>
<comment type="caution">
    <text evidence="2">The sequence shown here is derived from an EMBL/GenBank/DDBJ whole genome shotgun (WGS) entry which is preliminary data.</text>
</comment>
<proteinExistence type="predicted"/>
<gene>
    <name evidence="2" type="ORF">PsYK624_151200</name>
</gene>
<keyword evidence="1" id="KW-0732">Signal</keyword>